<dbReference type="EMBL" id="BGPR01000008">
    <property type="protein sequence ID" value="GBL75723.1"/>
    <property type="molecule type" value="Genomic_DNA"/>
</dbReference>
<keyword evidence="2" id="KW-1185">Reference proteome</keyword>
<protein>
    <submittedName>
        <fullName evidence="1">Uncharacterized protein</fullName>
    </submittedName>
</protein>
<comment type="caution">
    <text evidence="1">The sequence shown here is derived from an EMBL/GenBank/DDBJ whole genome shotgun (WGS) entry which is preliminary data.</text>
</comment>
<evidence type="ECO:0000313" key="2">
    <source>
        <dbReference type="Proteomes" id="UP000499080"/>
    </source>
</evidence>
<reference evidence="1 2" key="1">
    <citation type="journal article" date="2019" name="Sci. Rep.">
        <title>Orb-weaving spider Araneus ventricosus genome elucidates the spidroin gene catalogue.</title>
        <authorList>
            <person name="Kono N."/>
            <person name="Nakamura H."/>
            <person name="Ohtoshi R."/>
            <person name="Moran D.A.P."/>
            <person name="Shinohara A."/>
            <person name="Yoshida Y."/>
            <person name="Fujiwara M."/>
            <person name="Mori M."/>
            <person name="Tomita M."/>
            <person name="Arakawa K."/>
        </authorList>
    </citation>
    <scope>NUCLEOTIDE SEQUENCE [LARGE SCALE GENOMIC DNA]</scope>
</reference>
<dbReference type="AlphaFoldDB" id="A0A4Y2A7I2"/>
<gene>
    <name evidence="1" type="ORF">AVEN_155027_1</name>
</gene>
<sequence>MRKNYDNHRTLTGHENEALYFRDDSSSCGSSRENIRLGPFIDFGGFDSVVVGSRHQYQRDTGSRPVSFKDLPFTGLSCSLDPSGSNVLQPLWCCVKVWGGDAGSVVVYIICSTVQHYDICLKIDVG</sequence>
<proteinExistence type="predicted"/>
<accession>A0A4Y2A7I2</accession>
<organism evidence="1 2">
    <name type="scientific">Araneus ventricosus</name>
    <name type="common">Orbweaver spider</name>
    <name type="synonym">Epeira ventricosa</name>
    <dbReference type="NCBI Taxonomy" id="182803"/>
    <lineage>
        <taxon>Eukaryota</taxon>
        <taxon>Metazoa</taxon>
        <taxon>Ecdysozoa</taxon>
        <taxon>Arthropoda</taxon>
        <taxon>Chelicerata</taxon>
        <taxon>Arachnida</taxon>
        <taxon>Araneae</taxon>
        <taxon>Araneomorphae</taxon>
        <taxon>Entelegynae</taxon>
        <taxon>Araneoidea</taxon>
        <taxon>Araneidae</taxon>
        <taxon>Araneus</taxon>
    </lineage>
</organism>
<name>A0A4Y2A7I2_ARAVE</name>
<dbReference type="Proteomes" id="UP000499080">
    <property type="component" value="Unassembled WGS sequence"/>
</dbReference>
<evidence type="ECO:0000313" key="1">
    <source>
        <dbReference type="EMBL" id="GBL75723.1"/>
    </source>
</evidence>